<reference evidence="12" key="2">
    <citation type="submission" date="2025-08" db="UniProtKB">
        <authorList>
            <consortium name="Ensembl"/>
        </authorList>
    </citation>
    <scope>IDENTIFICATION</scope>
</reference>
<dbReference type="PROSITE" id="PS51049">
    <property type="entry name" value="KASH"/>
    <property type="match status" value="1"/>
</dbReference>
<evidence type="ECO:0000256" key="8">
    <source>
        <dbReference type="ARBA" id="ARBA00046312"/>
    </source>
</evidence>
<dbReference type="Pfam" id="PF25035">
    <property type="entry name" value="SYNE1"/>
    <property type="match status" value="1"/>
</dbReference>
<dbReference type="FunFam" id="1.20.58.60:FF:000157">
    <property type="entry name" value="Nesprin-1 isoform 1"/>
    <property type="match status" value="1"/>
</dbReference>
<keyword evidence="6 9" id="KW-0472">Membrane</keyword>
<sequence>PVISHKSLKLKETFAFIQQLDKNMSNLRTWLARIESELSKPVVYDVCDDQEIQKRLAEQQDLQRDIEQHSAGVESVFNICDVLLHDSDACANETECDSIQQTTRSLDRRWRNICAMSMERRMKIEETWRLWQKFLDDYSRFEDWLKAAERTAACPNSSEVLYTVAKEELKRFEAFQRQIHERLTQLELINKQYRRLARENRTDTASKLKQMVHEGNQRWDNLQKRVTAILRRLRHFTNQREEFEGTRESILVWLTEMDLQLTNVEHFSESDADDKMRQLNGFQQEITLNTNKIDQLIVFGEQLIQKSEPLDAVLIEDELEELHRYCQEVFGRVSRFHRRLTSHAPGLEDEKEASENETDVEDPREIRDDSWRKRAASEEPSSPQSLCQLVPPALGPERSGCETPVSVDSIPLEWDHTGDVGGSSSHEEDEEGPYYSALSDIEILENPEAYLNMTTKTLKASSGKSISEGPSWHVPDSPSCPKRRYKQMGGDRSVQPIPSDSSTPYKPAYVKLLLSPGTEGGKEDPGILTGSAQQEDEDLAALTGQQPGAFDRWELIQAQELHNKLRKKQNLQKLNSDISNITPWLEKTGAELETLKLSEPPSDMQEMELQVKKLKEILKAFDTYKALVVSVNVNSKEFLQSESAESKELQDRVSQLTLRWNTALGVVESWREGLRQSLMQCQDFHQLSQSLLLWLASAESRRQKAHVTDPEADPQVLLACQEELMVTPWSGAGIERQPQVNSLQEISSTLLIKGHGEDYIEAEEKVHVIEKKLKQLLEQVSQDLVSLQRSQNPDSPLPSVDEVDHGEPLAASAPAPQAKVSGNSQSALTSSVARVPDPAAPESSKPQRSFLSRVIRAALPLQLLLLLLLFLACLLPSSEEDYSCTQANNFARSFYPMLRYTNGPPPT</sequence>
<dbReference type="PANTHER" id="PTHR14514:SF4">
    <property type="entry name" value="NESPRIN-2"/>
    <property type="match status" value="1"/>
</dbReference>
<evidence type="ECO:0000256" key="10">
    <source>
        <dbReference type="SAM" id="MobiDB-lite"/>
    </source>
</evidence>
<dbReference type="SUPFAM" id="SSF46966">
    <property type="entry name" value="Spectrin repeat"/>
    <property type="match status" value="4"/>
</dbReference>
<evidence type="ECO:0000256" key="4">
    <source>
        <dbReference type="ARBA" id="ARBA00022737"/>
    </source>
</evidence>
<evidence type="ECO:0000256" key="5">
    <source>
        <dbReference type="ARBA" id="ARBA00022989"/>
    </source>
</evidence>
<dbReference type="PANTHER" id="PTHR14514">
    <property type="entry name" value="PKA ANCHORING PROTEIN"/>
    <property type="match status" value="1"/>
</dbReference>
<feature type="topological domain" description="Perinuclear space" evidence="9">
    <location>
        <begin position="878"/>
        <end position="907"/>
    </location>
</feature>
<name>A0A452F2D4_CAPHI</name>
<feature type="compositionally biased region" description="Acidic residues" evidence="10">
    <location>
        <begin position="347"/>
        <end position="360"/>
    </location>
</feature>
<dbReference type="FunFam" id="1.20.58.60:FF:000394">
    <property type="entry name" value="Nesprin-2"/>
    <property type="match status" value="1"/>
</dbReference>
<feature type="compositionally biased region" description="Polar residues" evidence="10">
    <location>
        <begin position="785"/>
        <end position="794"/>
    </location>
</feature>
<dbReference type="InterPro" id="IPR012315">
    <property type="entry name" value="KASH"/>
</dbReference>
<accession>A0A452F2D4</accession>
<evidence type="ECO:0000256" key="9">
    <source>
        <dbReference type="PROSITE-ProRule" id="PRU00385"/>
    </source>
</evidence>
<comment type="subcellular location">
    <subcellularLocation>
        <location evidence="8">Nucleus outer membrane</location>
        <topology evidence="8">Single-pass type IV membrane protein</topology>
    </subcellularLocation>
</comment>
<evidence type="ECO:0000256" key="6">
    <source>
        <dbReference type="ARBA" id="ARBA00023136"/>
    </source>
</evidence>
<gene>
    <name evidence="12" type="primary">SYNE2</name>
</gene>
<organism evidence="12 13">
    <name type="scientific">Capra hircus</name>
    <name type="common">Goat</name>
    <dbReference type="NCBI Taxonomy" id="9925"/>
    <lineage>
        <taxon>Eukaryota</taxon>
        <taxon>Metazoa</taxon>
        <taxon>Chordata</taxon>
        <taxon>Craniata</taxon>
        <taxon>Vertebrata</taxon>
        <taxon>Euteleostomi</taxon>
        <taxon>Mammalia</taxon>
        <taxon>Eutheria</taxon>
        <taxon>Laurasiatheria</taxon>
        <taxon>Artiodactyla</taxon>
        <taxon>Ruminantia</taxon>
        <taxon>Pecora</taxon>
        <taxon>Bovidae</taxon>
        <taxon>Caprinae</taxon>
        <taxon>Capra</taxon>
    </lineage>
</organism>
<keyword evidence="7" id="KW-0539">Nucleus</keyword>
<dbReference type="Bgee" id="ENSCHIG00000017393">
    <property type="expression patterns" value="Expressed in metanephros cortex and 17 other cell types or tissues"/>
</dbReference>
<feature type="region of interest" description="Disordered" evidence="10">
    <location>
        <begin position="785"/>
        <end position="847"/>
    </location>
</feature>
<proteinExistence type="inferred from homology"/>
<dbReference type="EMBL" id="LWLT01000010">
    <property type="status" value="NOT_ANNOTATED_CDS"/>
    <property type="molecule type" value="Genomic_DNA"/>
</dbReference>
<dbReference type="CDD" id="cd00176">
    <property type="entry name" value="SPEC"/>
    <property type="match status" value="3"/>
</dbReference>
<dbReference type="Proteomes" id="UP000291000">
    <property type="component" value="Chromosome 10"/>
</dbReference>
<feature type="region of interest" description="Disordered" evidence="10">
    <location>
        <begin position="461"/>
        <end position="502"/>
    </location>
</feature>
<dbReference type="SMART" id="SM01249">
    <property type="entry name" value="KASH"/>
    <property type="match status" value="1"/>
</dbReference>
<comment type="similarity">
    <text evidence="1">Belongs to the nesprin family.</text>
</comment>
<dbReference type="Pfam" id="PF00435">
    <property type="entry name" value="Spectrin"/>
    <property type="match status" value="3"/>
</dbReference>
<dbReference type="GeneTree" id="ENSGT00940000154656"/>
<dbReference type="Gene3D" id="1.20.58.60">
    <property type="match status" value="4"/>
</dbReference>
<feature type="compositionally biased region" description="Polar residues" evidence="10">
    <location>
        <begin position="820"/>
        <end position="832"/>
    </location>
</feature>
<keyword evidence="13" id="KW-1185">Reference proteome</keyword>
<dbReference type="GO" id="GO:0005640">
    <property type="term" value="C:nuclear outer membrane"/>
    <property type="evidence" value="ECO:0007669"/>
    <property type="project" value="UniProtKB-SubCell"/>
</dbReference>
<protein>
    <submittedName>
        <fullName evidence="12">Spectrin repeat containing nuclear envelope protein 2</fullName>
    </submittedName>
</protein>
<dbReference type="SMART" id="SM00150">
    <property type="entry name" value="SPEC"/>
    <property type="match status" value="4"/>
</dbReference>
<keyword evidence="2" id="KW-0597">Phosphoprotein</keyword>
<feature type="topological domain" description="Cytoplasmic" evidence="9">
    <location>
        <begin position="1"/>
        <end position="856"/>
    </location>
</feature>
<evidence type="ECO:0000313" key="12">
    <source>
        <dbReference type="Ensembl" id="ENSCHIP00000018419.1"/>
    </source>
</evidence>
<reference evidence="12" key="3">
    <citation type="submission" date="2025-09" db="UniProtKB">
        <authorList>
            <consortium name="Ensembl"/>
        </authorList>
    </citation>
    <scope>IDENTIFICATION</scope>
</reference>
<evidence type="ECO:0000313" key="13">
    <source>
        <dbReference type="Proteomes" id="UP000291000"/>
    </source>
</evidence>
<dbReference type="AlphaFoldDB" id="A0A452F2D4"/>
<dbReference type="Pfam" id="PF10541">
    <property type="entry name" value="KASH"/>
    <property type="match status" value="1"/>
</dbReference>
<feature type="region of interest" description="Disordered" evidence="10">
    <location>
        <begin position="346"/>
        <end position="431"/>
    </location>
</feature>
<dbReference type="InterPro" id="IPR056887">
    <property type="entry name" value="SYNE1/2_dom"/>
</dbReference>
<evidence type="ECO:0000256" key="1">
    <source>
        <dbReference type="ARBA" id="ARBA00008619"/>
    </source>
</evidence>
<dbReference type="InterPro" id="IPR002017">
    <property type="entry name" value="Spectrin_repeat"/>
</dbReference>
<keyword evidence="5" id="KW-1133">Transmembrane helix</keyword>
<evidence type="ECO:0000259" key="11">
    <source>
        <dbReference type="PROSITE" id="PS51049"/>
    </source>
</evidence>
<evidence type="ECO:0000256" key="7">
    <source>
        <dbReference type="ARBA" id="ARBA00023242"/>
    </source>
</evidence>
<keyword evidence="4" id="KW-0677">Repeat</keyword>
<feature type="domain" description="KASH" evidence="11">
    <location>
        <begin position="848"/>
        <end position="907"/>
    </location>
</feature>
<evidence type="ECO:0000256" key="3">
    <source>
        <dbReference type="ARBA" id="ARBA00022692"/>
    </source>
</evidence>
<dbReference type="Ensembl" id="ENSCHIT00000026234.1">
    <property type="protein sequence ID" value="ENSCHIP00000018419.1"/>
    <property type="gene ID" value="ENSCHIG00000017393.1"/>
</dbReference>
<keyword evidence="3 9" id="KW-0812">Transmembrane</keyword>
<evidence type="ECO:0000256" key="2">
    <source>
        <dbReference type="ARBA" id="ARBA00022553"/>
    </source>
</evidence>
<dbReference type="InterPro" id="IPR018159">
    <property type="entry name" value="Spectrin/alpha-actinin"/>
</dbReference>
<reference evidence="12 13" key="1">
    <citation type="submission" date="2016-04" db="EMBL/GenBank/DDBJ databases">
        <title>Polished mammalian reference genomes with single-molecule sequencing and chromosome conformation capture applied to the Capra hircus genome.</title>
        <authorList>
            <person name="Bickhart D.M."/>
            <person name="Koren S."/>
            <person name="Rosen B."/>
            <person name="Hastie A."/>
            <person name="Liachko I."/>
            <person name="Sullivan S.T."/>
            <person name="Burton J."/>
            <person name="Sayre B.L."/>
            <person name="Huson H.J."/>
            <person name="Lee J."/>
            <person name="Lam E."/>
            <person name="Kelley C.M."/>
            <person name="Hutchison J.L."/>
            <person name="Zhou Y."/>
            <person name="Sun J."/>
            <person name="Crisa A."/>
            <person name="Schwartz J.C."/>
            <person name="Hammond J.A."/>
            <person name="Schroeder S.G."/>
            <person name="Liu G.E."/>
            <person name="Dunham M."/>
            <person name="Shendure J."/>
            <person name="Sonstegard T.S."/>
            <person name="Phillippy A.M."/>
            <person name="Van Tassell C.P."/>
            <person name="Smith T.P."/>
        </authorList>
    </citation>
    <scope>NUCLEOTIDE SEQUENCE [LARGE SCALE GENOMIC DNA]</scope>
</reference>
<feature type="compositionally biased region" description="Basic and acidic residues" evidence="10">
    <location>
        <begin position="361"/>
        <end position="377"/>
    </location>
</feature>